<dbReference type="InterPro" id="IPR011009">
    <property type="entry name" value="Kinase-like_dom_sf"/>
</dbReference>
<proteinExistence type="predicted"/>
<dbReference type="SUPFAM" id="SSF64268">
    <property type="entry name" value="PX domain"/>
    <property type="match status" value="1"/>
</dbReference>
<protein>
    <recommendedName>
        <fullName evidence="3">PX domain-containing protein</fullName>
    </recommendedName>
</protein>
<sequence>MAPDGFVDLTHPITCTICDWEVQDSHVEYVIECKRTLGNVSTWRIQRRYNEFYALNRTLECFGVPLSLPPKKYYGNTKERFVKERMAGLQRFLENITMSPIIYASAAVVTFLDLNQDASKDVQSLFLTALRNRRSWTLSEIWQNIGWRSNKTFAAVSWTKSGAPISKHLVSWMPLGIDCPNATIEELNEMLEVMRELSSPYINEPTEFWATRRGIGVVQPIYPDGMLRDHLYKSRADEPFFLKYGFDRQVYTLEQVDVCFIGRQLLESLLLLKSIPIPFVNVHCGNILVTDTGCELLDIQFVLCGQPSLYRPAMVRSQSVKTIQDMMVFVFGELIYELVTGFIVFPDHAPEQAISLCPVDFHPLLRSIFQPDRDKGLPSLTDVIQLPLFASIPVVRMSKKEISISARAKKLFDELAANNERRLHEDQFKLSRSRKLEEWKQFVNSEEQKIKRRKIVHLEQLKMTKDASGT</sequence>
<dbReference type="InterPro" id="IPR036871">
    <property type="entry name" value="PX_dom_sf"/>
</dbReference>
<organism evidence="4 5">
    <name type="scientific">Steinernema carpocapsae</name>
    <name type="common">Entomopathogenic nematode</name>
    <dbReference type="NCBI Taxonomy" id="34508"/>
    <lineage>
        <taxon>Eukaryota</taxon>
        <taxon>Metazoa</taxon>
        <taxon>Ecdysozoa</taxon>
        <taxon>Nematoda</taxon>
        <taxon>Chromadorea</taxon>
        <taxon>Rhabditida</taxon>
        <taxon>Tylenchina</taxon>
        <taxon>Panagrolaimomorpha</taxon>
        <taxon>Strongyloidoidea</taxon>
        <taxon>Steinernematidae</taxon>
        <taxon>Steinernema</taxon>
    </lineage>
</organism>
<accession>A0A4U5N701</accession>
<dbReference type="PANTHER" id="PTHR22999:SF23">
    <property type="entry name" value="SORTING NEXIN-16"/>
    <property type="match status" value="1"/>
</dbReference>
<dbReference type="GO" id="GO:0045022">
    <property type="term" value="P:early endosome to late endosome transport"/>
    <property type="evidence" value="ECO:0007669"/>
    <property type="project" value="TreeGrafter"/>
</dbReference>
<reference evidence="4 5" key="1">
    <citation type="journal article" date="2015" name="Genome Biol.">
        <title>Comparative genomics of Steinernema reveals deeply conserved gene regulatory networks.</title>
        <authorList>
            <person name="Dillman A.R."/>
            <person name="Macchietto M."/>
            <person name="Porter C.F."/>
            <person name="Rogers A."/>
            <person name="Williams B."/>
            <person name="Antoshechkin I."/>
            <person name="Lee M.M."/>
            <person name="Goodwin Z."/>
            <person name="Lu X."/>
            <person name="Lewis E.E."/>
            <person name="Goodrich-Blair H."/>
            <person name="Stock S.P."/>
            <person name="Adams B.J."/>
            <person name="Sternberg P.W."/>
            <person name="Mortazavi A."/>
        </authorList>
    </citation>
    <scope>NUCLEOTIDE SEQUENCE [LARGE SCALE GENOMIC DNA]</scope>
    <source>
        <strain evidence="4 5">ALL</strain>
    </source>
</reference>
<dbReference type="Gene3D" id="3.30.1520.10">
    <property type="entry name" value="Phox-like domain"/>
    <property type="match status" value="1"/>
</dbReference>
<evidence type="ECO:0000256" key="2">
    <source>
        <dbReference type="ARBA" id="ARBA00022490"/>
    </source>
</evidence>
<name>A0A4U5N701_STECR</name>
<dbReference type="GO" id="GO:0008333">
    <property type="term" value="P:endosome to lysosome transport"/>
    <property type="evidence" value="ECO:0007669"/>
    <property type="project" value="TreeGrafter"/>
</dbReference>
<dbReference type="Pfam" id="PF00787">
    <property type="entry name" value="PX"/>
    <property type="match status" value="1"/>
</dbReference>
<dbReference type="GO" id="GO:0005770">
    <property type="term" value="C:late endosome"/>
    <property type="evidence" value="ECO:0007669"/>
    <property type="project" value="TreeGrafter"/>
</dbReference>
<dbReference type="GO" id="GO:0006622">
    <property type="term" value="P:protein targeting to lysosome"/>
    <property type="evidence" value="ECO:0007669"/>
    <property type="project" value="TreeGrafter"/>
</dbReference>
<dbReference type="Gene3D" id="3.30.200.20">
    <property type="entry name" value="Phosphorylase Kinase, domain 1"/>
    <property type="match status" value="1"/>
</dbReference>
<reference evidence="4 5" key="2">
    <citation type="journal article" date="2019" name="G3 (Bethesda)">
        <title>Hybrid Assembly of the Genome of the Entomopathogenic Nematode Steinernema carpocapsae Identifies the X-Chromosome.</title>
        <authorList>
            <person name="Serra L."/>
            <person name="Macchietto M."/>
            <person name="Macias-Munoz A."/>
            <person name="McGill C.J."/>
            <person name="Rodriguez I.M."/>
            <person name="Rodriguez B."/>
            <person name="Murad R."/>
            <person name="Mortazavi A."/>
        </authorList>
    </citation>
    <scope>NUCLEOTIDE SEQUENCE [LARGE SCALE GENOMIC DNA]</scope>
    <source>
        <strain evidence="4 5">ALL</strain>
    </source>
</reference>
<dbReference type="SMART" id="SM00312">
    <property type="entry name" value="PX"/>
    <property type="match status" value="1"/>
</dbReference>
<evidence type="ECO:0000313" key="5">
    <source>
        <dbReference type="Proteomes" id="UP000298663"/>
    </source>
</evidence>
<dbReference type="Proteomes" id="UP000298663">
    <property type="component" value="Unassembled WGS sequence"/>
</dbReference>
<dbReference type="PROSITE" id="PS50195">
    <property type="entry name" value="PX"/>
    <property type="match status" value="1"/>
</dbReference>
<gene>
    <name evidence="4" type="ORF">L596_018947</name>
</gene>
<dbReference type="EMBL" id="AZBU02000005">
    <property type="protein sequence ID" value="TKR78083.1"/>
    <property type="molecule type" value="Genomic_DNA"/>
</dbReference>
<dbReference type="GO" id="GO:0035091">
    <property type="term" value="F:phosphatidylinositol binding"/>
    <property type="evidence" value="ECO:0007669"/>
    <property type="project" value="InterPro"/>
</dbReference>
<keyword evidence="2" id="KW-0963">Cytoplasm</keyword>
<comment type="caution">
    <text evidence="4">The sequence shown here is derived from an EMBL/GenBank/DDBJ whole genome shotgun (WGS) entry which is preliminary data.</text>
</comment>
<dbReference type="InterPro" id="IPR001683">
    <property type="entry name" value="PX_dom"/>
</dbReference>
<evidence type="ECO:0000256" key="1">
    <source>
        <dbReference type="ARBA" id="ARBA00004496"/>
    </source>
</evidence>
<comment type="subcellular location">
    <subcellularLocation>
        <location evidence="1">Cytoplasm</location>
    </subcellularLocation>
</comment>
<dbReference type="STRING" id="34508.A0A4U5N701"/>
<dbReference type="GO" id="GO:0005769">
    <property type="term" value="C:early endosome"/>
    <property type="evidence" value="ECO:0007669"/>
    <property type="project" value="TreeGrafter"/>
</dbReference>
<feature type="domain" description="PX" evidence="3">
    <location>
        <begin position="7"/>
        <end position="119"/>
    </location>
</feature>
<evidence type="ECO:0000313" key="4">
    <source>
        <dbReference type="EMBL" id="TKR78083.1"/>
    </source>
</evidence>
<dbReference type="AlphaFoldDB" id="A0A4U5N701"/>
<dbReference type="SUPFAM" id="SSF56112">
    <property type="entry name" value="Protein kinase-like (PK-like)"/>
    <property type="match status" value="1"/>
</dbReference>
<dbReference type="OrthoDB" id="41200at2759"/>
<keyword evidence="5" id="KW-1185">Reference proteome</keyword>
<evidence type="ECO:0000259" key="3">
    <source>
        <dbReference type="PROSITE" id="PS50195"/>
    </source>
</evidence>
<dbReference type="Gene3D" id="1.10.510.10">
    <property type="entry name" value="Transferase(Phosphotransferase) domain 1"/>
    <property type="match status" value="1"/>
</dbReference>
<dbReference type="PANTHER" id="PTHR22999">
    <property type="entry name" value="PX SERINE/THREONINE KINASE PXK"/>
    <property type="match status" value="1"/>
</dbReference>
<dbReference type="InterPro" id="IPR051837">
    <property type="entry name" value="SortingNexin/PXDomain-PKLike"/>
</dbReference>